<evidence type="ECO:0000313" key="1">
    <source>
        <dbReference type="EMBL" id="KKK66847.1"/>
    </source>
</evidence>
<organism evidence="1">
    <name type="scientific">marine sediment metagenome</name>
    <dbReference type="NCBI Taxonomy" id="412755"/>
    <lineage>
        <taxon>unclassified sequences</taxon>
        <taxon>metagenomes</taxon>
        <taxon>ecological metagenomes</taxon>
    </lineage>
</organism>
<reference evidence="1" key="1">
    <citation type="journal article" date="2015" name="Nature">
        <title>Complex archaea that bridge the gap between prokaryotes and eukaryotes.</title>
        <authorList>
            <person name="Spang A."/>
            <person name="Saw J.H."/>
            <person name="Jorgensen S.L."/>
            <person name="Zaremba-Niedzwiedzka K."/>
            <person name="Martijn J."/>
            <person name="Lind A.E."/>
            <person name="van Eijk R."/>
            <person name="Schleper C."/>
            <person name="Guy L."/>
            <person name="Ettema T.J."/>
        </authorList>
    </citation>
    <scope>NUCLEOTIDE SEQUENCE</scope>
</reference>
<proteinExistence type="predicted"/>
<dbReference type="AlphaFoldDB" id="A0A0F8XCG8"/>
<accession>A0A0F8XCG8</accession>
<feature type="non-terminal residue" evidence="1">
    <location>
        <position position="1"/>
    </location>
</feature>
<dbReference type="EMBL" id="LAZR01059886">
    <property type="protein sequence ID" value="KKK66847.1"/>
    <property type="molecule type" value="Genomic_DNA"/>
</dbReference>
<comment type="caution">
    <text evidence="1">The sequence shown here is derived from an EMBL/GenBank/DDBJ whole genome shotgun (WGS) entry which is preliminary data.</text>
</comment>
<sequence>WGGDWDLDWNVRDNVFDDLGHFELIG</sequence>
<gene>
    <name evidence="1" type="ORF">LCGC14_2959950</name>
</gene>
<name>A0A0F8XCG8_9ZZZZ</name>
<protein>
    <submittedName>
        <fullName evidence="1">Uncharacterized protein</fullName>
    </submittedName>
</protein>